<dbReference type="Proteomes" id="UP000185812">
    <property type="component" value="Unassembled WGS sequence"/>
</dbReference>
<dbReference type="GO" id="GO:0030234">
    <property type="term" value="F:enzyme regulator activity"/>
    <property type="evidence" value="ECO:0007669"/>
    <property type="project" value="InterPro"/>
</dbReference>
<dbReference type="AlphaFoldDB" id="A0A1M6RIX2"/>
<evidence type="ECO:0000313" key="1">
    <source>
        <dbReference type="EMBL" id="SHK32318.1"/>
    </source>
</evidence>
<dbReference type="OrthoDB" id="330665at2"/>
<protein>
    <submittedName>
        <fullName evidence="1">Nitrogen regulatory protein P-II family</fullName>
    </submittedName>
</protein>
<dbReference type="Gene3D" id="3.30.70.120">
    <property type="match status" value="1"/>
</dbReference>
<evidence type="ECO:0000313" key="2">
    <source>
        <dbReference type="Proteomes" id="UP000185812"/>
    </source>
</evidence>
<dbReference type="SUPFAM" id="SSF54913">
    <property type="entry name" value="GlnB-like"/>
    <property type="match status" value="1"/>
</dbReference>
<dbReference type="GO" id="GO:0006808">
    <property type="term" value="P:regulation of nitrogen utilization"/>
    <property type="evidence" value="ECO:0007669"/>
    <property type="project" value="InterPro"/>
</dbReference>
<dbReference type="Pfam" id="PF00543">
    <property type="entry name" value="P-II"/>
    <property type="match status" value="1"/>
</dbReference>
<dbReference type="STRING" id="633813.SAMN04488087_0863"/>
<dbReference type="EMBL" id="FRAU01000002">
    <property type="protein sequence ID" value="SHK32318.1"/>
    <property type="molecule type" value="Genomic_DNA"/>
</dbReference>
<keyword evidence="2" id="KW-1185">Reference proteome</keyword>
<dbReference type="InterPro" id="IPR002187">
    <property type="entry name" value="N-reg_PII"/>
</dbReference>
<organism evidence="1 2">
    <name type="scientific">Rhodothermus profundi</name>
    <dbReference type="NCBI Taxonomy" id="633813"/>
    <lineage>
        <taxon>Bacteria</taxon>
        <taxon>Pseudomonadati</taxon>
        <taxon>Rhodothermota</taxon>
        <taxon>Rhodothermia</taxon>
        <taxon>Rhodothermales</taxon>
        <taxon>Rhodothermaceae</taxon>
        <taxon>Rhodothermus</taxon>
    </lineage>
</organism>
<name>A0A1M6RIX2_9BACT</name>
<reference evidence="2" key="1">
    <citation type="submission" date="2016-11" db="EMBL/GenBank/DDBJ databases">
        <authorList>
            <person name="Varghese N."/>
            <person name="Submissions S."/>
        </authorList>
    </citation>
    <scope>NUCLEOTIDE SEQUENCE [LARGE SCALE GENOMIC DNA]</scope>
    <source>
        <strain evidence="2">DSM 22212</strain>
    </source>
</reference>
<accession>A0A1M6RIX2</accession>
<dbReference type="InterPro" id="IPR015867">
    <property type="entry name" value="N-reg_PII/ATP_PRibTrfase_C"/>
</dbReference>
<dbReference type="InterPro" id="IPR011322">
    <property type="entry name" value="N-reg_PII-like_a/b"/>
</dbReference>
<proteinExistence type="predicted"/>
<sequence length="100" mass="11302">MPTVTLKLVTIVAERVLQERLLRTLKELGARGYTLTDVSGEGSRGVRASEWEGHNVKIETIVSPEVAERIIEHVAEHYFQHYAVIVYAQPVEVVRGDKYV</sequence>
<dbReference type="RefSeq" id="WP_072714731.1">
    <property type="nucleotide sequence ID" value="NZ_FRAU01000002.1"/>
</dbReference>
<gene>
    <name evidence="1" type="ORF">SAMN04488087_0863</name>
</gene>